<evidence type="ECO:0000313" key="2">
    <source>
        <dbReference type="Proteomes" id="UP000189701"/>
    </source>
</evidence>
<accession>A0A1U7X7M6</accession>
<keyword evidence="2" id="KW-1185">Reference proteome</keyword>
<gene>
    <name evidence="3" type="primary">LOC104233916</name>
</gene>
<evidence type="ECO:0000313" key="3">
    <source>
        <dbReference type="RefSeq" id="XP_009785681.1"/>
    </source>
</evidence>
<protein>
    <submittedName>
        <fullName evidence="3">Uncharacterized protein LOC104233916</fullName>
    </submittedName>
</protein>
<dbReference type="Proteomes" id="UP000189701">
    <property type="component" value="Unplaced"/>
</dbReference>
<evidence type="ECO:0000256" key="1">
    <source>
        <dbReference type="SAM" id="MobiDB-lite"/>
    </source>
</evidence>
<reference evidence="2" key="1">
    <citation type="journal article" date="2013" name="Genome Biol.">
        <title>Reference genomes and transcriptomes of Nicotiana sylvestris and Nicotiana tomentosiformis.</title>
        <authorList>
            <person name="Sierro N."/>
            <person name="Battey J.N."/>
            <person name="Ouadi S."/>
            <person name="Bovet L."/>
            <person name="Goepfert S."/>
            <person name="Bakaher N."/>
            <person name="Peitsch M.C."/>
            <person name="Ivanov N.V."/>
        </authorList>
    </citation>
    <scope>NUCLEOTIDE SEQUENCE [LARGE SCALE GENOMIC DNA]</scope>
</reference>
<feature type="region of interest" description="Disordered" evidence="1">
    <location>
        <begin position="121"/>
        <end position="142"/>
    </location>
</feature>
<organism evidence="2 3">
    <name type="scientific">Nicotiana sylvestris</name>
    <name type="common">Wood tobacco</name>
    <name type="synonym">South American tobacco</name>
    <dbReference type="NCBI Taxonomy" id="4096"/>
    <lineage>
        <taxon>Eukaryota</taxon>
        <taxon>Viridiplantae</taxon>
        <taxon>Streptophyta</taxon>
        <taxon>Embryophyta</taxon>
        <taxon>Tracheophyta</taxon>
        <taxon>Spermatophyta</taxon>
        <taxon>Magnoliopsida</taxon>
        <taxon>eudicotyledons</taxon>
        <taxon>Gunneridae</taxon>
        <taxon>Pentapetalae</taxon>
        <taxon>asterids</taxon>
        <taxon>lamiids</taxon>
        <taxon>Solanales</taxon>
        <taxon>Solanaceae</taxon>
        <taxon>Nicotianoideae</taxon>
        <taxon>Nicotianeae</taxon>
        <taxon>Nicotiana</taxon>
    </lineage>
</organism>
<dbReference type="OrthoDB" id="1243425at2759"/>
<dbReference type="AlphaFoldDB" id="A0A1U7X7M6"/>
<name>A0A1U7X7M6_NICSY</name>
<reference evidence="3" key="2">
    <citation type="submission" date="2025-08" db="UniProtKB">
        <authorList>
            <consortium name="RefSeq"/>
        </authorList>
    </citation>
    <scope>IDENTIFICATION</scope>
    <source>
        <tissue evidence="3">Leaf</tissue>
    </source>
</reference>
<dbReference type="RefSeq" id="XP_009785681.1">
    <property type="nucleotide sequence ID" value="XM_009787379.1"/>
</dbReference>
<sequence>MTVLEYVVHFNDLARHAPTFVSTVRERVRRFIEGLTPNIRTSMAPELEMDISYQQVVSIARRVAGMLARDRDERKAKRSRESGHYSGVCAPATVRPCGSEEGVAGAGLGIKARGRRCDEGAAEAEPHMRKGSRRCGGERDPRLRRSGRFAAEAHPPMQTKARRCGLWSLMKTRRYEAPITKAGLQMWSWECRSGNHWAEKGIFEGLKFVSQKFSLELGGR</sequence>
<proteinExistence type="predicted"/>